<comment type="caution">
    <text evidence="7">The sequence shown here is derived from an EMBL/GenBank/DDBJ whole genome shotgun (WGS) entry which is preliminary data.</text>
</comment>
<feature type="domain" description="CopC" evidence="6">
    <location>
        <begin position="22"/>
        <end position="118"/>
    </location>
</feature>
<feature type="signal peptide" evidence="5">
    <location>
        <begin position="1"/>
        <end position="21"/>
    </location>
</feature>
<comment type="subcellular location">
    <subcellularLocation>
        <location evidence="1">Cell envelope</location>
    </subcellularLocation>
</comment>
<sequence>MRSFVLPLAAAAALVASPAFAHTRLVSANPAPNASVRAAPAQLQITFNEAVLPRFVTVAVTGPDGAKLHVATVAVDPENRSRVNAVVRGFQRPGAYKVDWSAAGSDMHRMTGSYSFTLRP</sequence>
<dbReference type="InterPro" id="IPR007348">
    <property type="entry name" value="CopC_dom"/>
</dbReference>
<protein>
    <recommendedName>
        <fullName evidence="6">CopC domain-containing protein</fullName>
    </recommendedName>
</protein>
<gene>
    <name evidence="7" type="ORF">GGR88_000086</name>
</gene>
<feature type="chain" id="PRO_5045067175" description="CopC domain-containing protein" evidence="5">
    <location>
        <begin position="22"/>
        <end position="120"/>
    </location>
</feature>
<reference evidence="7 8" key="1">
    <citation type="submission" date="2020-03" db="EMBL/GenBank/DDBJ databases">
        <title>Genomic Encyclopedia of Type Strains, Phase IV (KMG-IV): sequencing the most valuable type-strain genomes for metagenomic binning, comparative biology and taxonomic classification.</title>
        <authorList>
            <person name="Goeker M."/>
        </authorList>
    </citation>
    <scope>NUCLEOTIDE SEQUENCE [LARGE SCALE GENOMIC DNA]</scope>
    <source>
        <strain evidence="7 8">DSM 27651</strain>
    </source>
</reference>
<evidence type="ECO:0000256" key="5">
    <source>
        <dbReference type="SAM" id="SignalP"/>
    </source>
</evidence>
<proteinExistence type="predicted"/>
<name>A0ABX0XIH3_9SPHN</name>
<evidence type="ECO:0000256" key="2">
    <source>
        <dbReference type="ARBA" id="ARBA00022723"/>
    </source>
</evidence>
<keyword evidence="8" id="KW-1185">Reference proteome</keyword>
<dbReference type="RefSeq" id="WP_167951903.1">
    <property type="nucleotide sequence ID" value="NZ_JAATJE010000001.1"/>
</dbReference>
<evidence type="ECO:0000256" key="3">
    <source>
        <dbReference type="ARBA" id="ARBA00022729"/>
    </source>
</evidence>
<dbReference type="InterPro" id="IPR014755">
    <property type="entry name" value="Cu-Rt/internalin_Ig-like"/>
</dbReference>
<evidence type="ECO:0000313" key="7">
    <source>
        <dbReference type="EMBL" id="NJC32612.1"/>
    </source>
</evidence>
<keyword evidence="4" id="KW-0186">Copper</keyword>
<dbReference type="PANTHER" id="PTHR34820">
    <property type="entry name" value="INNER MEMBRANE PROTEIN YEBZ"/>
    <property type="match status" value="1"/>
</dbReference>
<keyword evidence="3 5" id="KW-0732">Signal</keyword>
<evidence type="ECO:0000256" key="1">
    <source>
        <dbReference type="ARBA" id="ARBA00004196"/>
    </source>
</evidence>
<evidence type="ECO:0000256" key="4">
    <source>
        <dbReference type="ARBA" id="ARBA00023008"/>
    </source>
</evidence>
<dbReference type="InterPro" id="IPR014756">
    <property type="entry name" value="Ig_E-set"/>
</dbReference>
<evidence type="ECO:0000313" key="8">
    <source>
        <dbReference type="Proteomes" id="UP000734218"/>
    </source>
</evidence>
<dbReference type="Proteomes" id="UP000734218">
    <property type="component" value="Unassembled WGS sequence"/>
</dbReference>
<organism evidence="7 8">
    <name type="scientific">Sphingomonas jejuensis</name>
    <dbReference type="NCBI Taxonomy" id="904715"/>
    <lineage>
        <taxon>Bacteria</taxon>
        <taxon>Pseudomonadati</taxon>
        <taxon>Pseudomonadota</taxon>
        <taxon>Alphaproteobacteria</taxon>
        <taxon>Sphingomonadales</taxon>
        <taxon>Sphingomonadaceae</taxon>
        <taxon>Sphingomonas</taxon>
    </lineage>
</organism>
<dbReference type="InterPro" id="IPR032694">
    <property type="entry name" value="CopC/D"/>
</dbReference>
<dbReference type="Pfam" id="PF04234">
    <property type="entry name" value="CopC"/>
    <property type="match status" value="1"/>
</dbReference>
<keyword evidence="2" id="KW-0479">Metal-binding</keyword>
<evidence type="ECO:0000259" key="6">
    <source>
        <dbReference type="Pfam" id="PF04234"/>
    </source>
</evidence>
<dbReference type="Gene3D" id="2.60.40.1220">
    <property type="match status" value="1"/>
</dbReference>
<dbReference type="PANTHER" id="PTHR34820:SF4">
    <property type="entry name" value="INNER MEMBRANE PROTEIN YEBZ"/>
    <property type="match status" value="1"/>
</dbReference>
<accession>A0ABX0XIH3</accession>
<dbReference type="SUPFAM" id="SSF81296">
    <property type="entry name" value="E set domains"/>
    <property type="match status" value="1"/>
</dbReference>
<dbReference type="EMBL" id="JAATJE010000001">
    <property type="protein sequence ID" value="NJC32612.1"/>
    <property type="molecule type" value="Genomic_DNA"/>
</dbReference>